<evidence type="ECO:0000259" key="3">
    <source>
        <dbReference type="PROSITE" id="PS51186"/>
    </source>
</evidence>
<gene>
    <name evidence="4" type="ORF">AB8B22_06625</name>
</gene>
<reference evidence="4" key="1">
    <citation type="submission" date="2024-07" db="EMBL/GenBank/DDBJ databases">
        <authorList>
            <person name="Li X.-J."/>
            <person name="Wang X."/>
        </authorList>
    </citation>
    <scope>NUCLEOTIDE SEQUENCE</scope>
    <source>
        <strain evidence="4">HSP-334</strain>
    </source>
</reference>
<dbReference type="PANTHER" id="PTHR10908:SF0">
    <property type="entry name" value="SEROTONIN N-ACETYLTRANSFERASE"/>
    <property type="match status" value="1"/>
</dbReference>
<sequence>MKIRNATINDLKELTKIEAKCFPSEEAATEEDFKARLKVYPNYFWILEDDFGKIISFVNGMVAGSKNLIDEMFENPNLHDKNGDWQMIFGINTLPEYRKNGYAGLLLKQVIKDAKKQKRKGVVLTCKEKLVNYYEKFGFRSYGISESLHGGAVWYDMRIDF</sequence>
<dbReference type="PROSITE" id="PS51186">
    <property type="entry name" value="GNAT"/>
    <property type="match status" value="1"/>
</dbReference>
<dbReference type="Gene3D" id="3.40.630.30">
    <property type="match status" value="1"/>
</dbReference>
<feature type="domain" description="N-acetyltransferase" evidence="3">
    <location>
        <begin position="1"/>
        <end position="160"/>
    </location>
</feature>
<keyword evidence="1 4" id="KW-0808">Transferase</keyword>
<keyword evidence="2 4" id="KW-0012">Acyltransferase</keyword>
<name>A0AB39VEF8_9FUSO</name>
<dbReference type="InterPro" id="IPR016181">
    <property type="entry name" value="Acyl_CoA_acyltransferase"/>
</dbReference>
<proteinExistence type="predicted"/>
<dbReference type="RefSeq" id="WP_369710520.1">
    <property type="nucleotide sequence ID" value="NZ_CP165644.1"/>
</dbReference>
<evidence type="ECO:0000313" key="4">
    <source>
        <dbReference type="EMBL" id="XDU66100.1"/>
    </source>
</evidence>
<dbReference type="EMBL" id="CP165644">
    <property type="protein sequence ID" value="XDU66100.1"/>
    <property type="molecule type" value="Genomic_DNA"/>
</dbReference>
<dbReference type="GO" id="GO:0008080">
    <property type="term" value="F:N-acetyltransferase activity"/>
    <property type="evidence" value="ECO:0007669"/>
    <property type="project" value="UniProtKB-ARBA"/>
</dbReference>
<dbReference type="InterPro" id="IPR051635">
    <property type="entry name" value="SNAT-like"/>
</dbReference>
<dbReference type="CDD" id="cd04301">
    <property type="entry name" value="NAT_SF"/>
    <property type="match status" value="1"/>
</dbReference>
<evidence type="ECO:0000256" key="2">
    <source>
        <dbReference type="ARBA" id="ARBA00023315"/>
    </source>
</evidence>
<dbReference type="PANTHER" id="PTHR10908">
    <property type="entry name" value="SEROTONIN N-ACETYLTRANSFERASE"/>
    <property type="match status" value="1"/>
</dbReference>
<organism evidence="4">
    <name type="scientific">Leptotrichia rugosa</name>
    <dbReference type="NCBI Taxonomy" id="3239302"/>
    <lineage>
        <taxon>Bacteria</taxon>
        <taxon>Fusobacteriati</taxon>
        <taxon>Fusobacteriota</taxon>
        <taxon>Fusobacteriia</taxon>
        <taxon>Fusobacteriales</taxon>
        <taxon>Leptotrichiaceae</taxon>
        <taxon>Leptotrichia</taxon>
    </lineage>
</organism>
<dbReference type="SUPFAM" id="SSF55729">
    <property type="entry name" value="Acyl-CoA N-acyltransferases (Nat)"/>
    <property type="match status" value="1"/>
</dbReference>
<protein>
    <submittedName>
        <fullName evidence="4">GNAT family N-acetyltransferase</fullName>
        <ecNumber evidence="4">2.3.-.-</ecNumber>
    </submittedName>
</protein>
<dbReference type="Pfam" id="PF00583">
    <property type="entry name" value="Acetyltransf_1"/>
    <property type="match status" value="1"/>
</dbReference>
<dbReference type="InterPro" id="IPR000182">
    <property type="entry name" value="GNAT_dom"/>
</dbReference>
<dbReference type="AlphaFoldDB" id="A0AB39VEF8"/>
<dbReference type="KEGG" id="lrug:AB8B22_06625"/>
<dbReference type="EC" id="2.3.-.-" evidence="4"/>
<accession>A0AB39VEF8</accession>
<evidence type="ECO:0000256" key="1">
    <source>
        <dbReference type="ARBA" id="ARBA00022679"/>
    </source>
</evidence>